<dbReference type="Proteomes" id="UP000242287">
    <property type="component" value="Unassembled WGS sequence"/>
</dbReference>
<name>A0A2A9NRH5_9AGAR</name>
<dbReference type="CDD" id="cd10524">
    <property type="entry name" value="SET_Suv4-20-like"/>
    <property type="match status" value="1"/>
</dbReference>
<dbReference type="GO" id="GO:0032259">
    <property type="term" value="P:methylation"/>
    <property type="evidence" value="ECO:0007669"/>
    <property type="project" value="UniProtKB-KW"/>
</dbReference>
<feature type="compositionally biased region" description="Basic and acidic residues" evidence="9">
    <location>
        <begin position="468"/>
        <end position="483"/>
    </location>
</feature>
<evidence type="ECO:0000256" key="7">
    <source>
        <dbReference type="ARBA" id="ARBA00022853"/>
    </source>
</evidence>
<dbReference type="Gene3D" id="2.170.270.10">
    <property type="entry name" value="SET domain"/>
    <property type="match status" value="1"/>
</dbReference>
<dbReference type="SMART" id="SM00317">
    <property type="entry name" value="SET"/>
    <property type="match status" value="1"/>
</dbReference>
<dbReference type="EMBL" id="KZ301995">
    <property type="protein sequence ID" value="PFH50921.1"/>
    <property type="molecule type" value="Genomic_DNA"/>
</dbReference>
<feature type="compositionally biased region" description="Polar residues" evidence="9">
    <location>
        <begin position="488"/>
        <end position="499"/>
    </location>
</feature>
<keyword evidence="7" id="KW-0156">Chromatin regulator</keyword>
<dbReference type="InterPro" id="IPR041938">
    <property type="entry name" value="Hist-Lys_N-MTase_N"/>
</dbReference>
<dbReference type="GO" id="GO:0005694">
    <property type="term" value="C:chromosome"/>
    <property type="evidence" value="ECO:0007669"/>
    <property type="project" value="UniProtKB-SubCell"/>
</dbReference>
<evidence type="ECO:0000259" key="10">
    <source>
        <dbReference type="PROSITE" id="PS50280"/>
    </source>
</evidence>
<dbReference type="PROSITE" id="PS50280">
    <property type="entry name" value="SET"/>
    <property type="match status" value="1"/>
</dbReference>
<dbReference type="PANTHER" id="PTHR12977:SF4">
    <property type="entry name" value="HISTONE-LYSINE N-METHYLTRANSFERASE KMT5B"/>
    <property type="match status" value="1"/>
</dbReference>
<feature type="compositionally biased region" description="Basic residues" evidence="9">
    <location>
        <begin position="779"/>
        <end position="789"/>
    </location>
</feature>
<gene>
    <name evidence="11" type="ORF">AMATHDRAFT_143887</name>
</gene>
<evidence type="ECO:0000256" key="9">
    <source>
        <dbReference type="SAM" id="MobiDB-lite"/>
    </source>
</evidence>
<evidence type="ECO:0000313" key="12">
    <source>
        <dbReference type="Proteomes" id="UP000242287"/>
    </source>
</evidence>
<evidence type="ECO:0000256" key="5">
    <source>
        <dbReference type="ARBA" id="ARBA00022679"/>
    </source>
</evidence>
<feature type="compositionally biased region" description="Low complexity" evidence="9">
    <location>
        <begin position="264"/>
        <end position="287"/>
    </location>
</feature>
<keyword evidence="8" id="KW-0539">Nucleus</keyword>
<dbReference type="AlphaFoldDB" id="A0A2A9NRH5"/>
<feature type="region of interest" description="Disordered" evidence="9">
    <location>
        <begin position="369"/>
        <end position="511"/>
    </location>
</feature>
<keyword evidence="6" id="KW-0949">S-adenosyl-L-methionine</keyword>
<dbReference type="OrthoDB" id="6627536at2759"/>
<keyword evidence="4" id="KW-0489">Methyltransferase</keyword>
<evidence type="ECO:0000256" key="4">
    <source>
        <dbReference type="ARBA" id="ARBA00022603"/>
    </source>
</evidence>
<evidence type="ECO:0000256" key="8">
    <source>
        <dbReference type="ARBA" id="ARBA00023242"/>
    </source>
</evidence>
<keyword evidence="3" id="KW-0158">Chromosome</keyword>
<proteinExistence type="predicted"/>
<feature type="region of interest" description="Disordered" evidence="9">
    <location>
        <begin position="615"/>
        <end position="805"/>
    </location>
</feature>
<dbReference type="InterPro" id="IPR001214">
    <property type="entry name" value="SET_dom"/>
</dbReference>
<feature type="compositionally biased region" description="Polar residues" evidence="9">
    <location>
        <begin position="700"/>
        <end position="733"/>
    </location>
</feature>
<reference evidence="11 12" key="1">
    <citation type="submission" date="2014-02" db="EMBL/GenBank/DDBJ databases">
        <title>Transposable element dynamics among asymbiotic and ectomycorrhizal Amanita fungi.</title>
        <authorList>
            <consortium name="DOE Joint Genome Institute"/>
            <person name="Hess J."/>
            <person name="Skrede I."/>
            <person name="Wolfe B."/>
            <person name="LaButti K."/>
            <person name="Ohm R.A."/>
            <person name="Grigoriev I.V."/>
            <person name="Pringle A."/>
        </authorList>
    </citation>
    <scope>NUCLEOTIDE SEQUENCE [LARGE SCALE GENOMIC DNA]</scope>
    <source>
        <strain evidence="11 12">SKay4041</strain>
    </source>
</reference>
<feature type="compositionally biased region" description="Basic and acidic residues" evidence="9">
    <location>
        <begin position="769"/>
        <end position="778"/>
    </location>
</feature>
<feature type="domain" description="SET" evidence="10">
    <location>
        <begin position="108"/>
        <end position="230"/>
    </location>
</feature>
<comment type="subcellular location">
    <subcellularLocation>
        <location evidence="2">Chromosome</location>
    </subcellularLocation>
    <subcellularLocation>
        <location evidence="1">Nucleus</location>
    </subcellularLocation>
</comment>
<sequence length="975" mass="107734">MNMRDLSMDDDFLSHLLVEKLGTGDVPLFVHKMDSSRKLPKSDANDLLQIVRRLVMNKSPIHHAIRQAVDELLMLPAVRYYLKSYTQKQTNAFATHASRYFELYHPSGSIEIAHTSRYAHRTGKSELCILATRNLAPGSVITELKGSMANLTDEEDKELKRTDLQNFEIRRDFSVIHSKQMKKNHLFLGPARFVNHDCDNNCELFREGKYITFRVLRPISIGDEITAHYGDGYFGRKNRHCLCETCEKNGRGGYAPDYDENEPEPNSSSDSDTESASSMSDSGSESAQLNVNERRTRRGVYAILSKNEDGESDDSDEELHEIELQLGSTGAMDLEEEGKEATLPVHSFGSTAIQVSSKLDSTCLARSLSSLSSLSSDTSGKPDSADKRSTRSVPFRSIISTRRQKAKEVEQANASATTAFSQAGSSSLTPELRRSTRSASLASSPRKGKGGDKTLTPTMTPTSRRRSTKDEVNVKKEELEPRSLRARASTSQSSESTKAAPTKVIPRGPDGKPLPLCVTCSNVLPVISVDSKVVWGLGFENSYRRKKHKLECPRCMRHFAIYAQPWPCRLPLHGHSPSFLPTPREEATPVDNTNRRVTQKALPVLDRKLQAAAAALAASASSSPKAKRRTQSHEEERPAKRARTKSSRETTDSRAHKGSICSIEDPEAANAEEPAKRKRGRPRIHFPETKPVAVKEEEQTTMLSSLASKHPRNTNGQFTRKTSSNSVLLSSLGKSSEEQSKPPSSDTDTNNGIHILSNSSNNSPRQRKHLMDDMEKGDHPRKRSLRRRSNGQEEPGPEKAPLQKVLPRPTCFRGIRLLTNPNPLCFALQAWGGPVILDDSSSSSDEDDKGLATPEDNQSPPATIVDPVDVSHRAPSACLKTPVLLRGPLTYKPSPFTFAKRRWASVTDMPGCEHEALNVVESGTPPSEEAENLSGEFLCDEPTLSHSTSKVPNDITHTDRKVCPVAFSSGVCREN</sequence>
<organism evidence="11 12">
    <name type="scientific">Amanita thiersii Skay4041</name>
    <dbReference type="NCBI Taxonomy" id="703135"/>
    <lineage>
        <taxon>Eukaryota</taxon>
        <taxon>Fungi</taxon>
        <taxon>Dikarya</taxon>
        <taxon>Basidiomycota</taxon>
        <taxon>Agaricomycotina</taxon>
        <taxon>Agaricomycetes</taxon>
        <taxon>Agaricomycetidae</taxon>
        <taxon>Agaricales</taxon>
        <taxon>Pluteineae</taxon>
        <taxon>Amanitaceae</taxon>
        <taxon>Amanita</taxon>
    </lineage>
</organism>
<protein>
    <recommendedName>
        <fullName evidence="10">SET domain-containing protein</fullName>
    </recommendedName>
</protein>
<evidence type="ECO:0000256" key="2">
    <source>
        <dbReference type="ARBA" id="ARBA00004286"/>
    </source>
</evidence>
<dbReference type="InterPro" id="IPR046341">
    <property type="entry name" value="SET_dom_sf"/>
</dbReference>
<dbReference type="STRING" id="703135.A0A2A9NRH5"/>
<dbReference type="GO" id="GO:0005634">
    <property type="term" value="C:nucleus"/>
    <property type="evidence" value="ECO:0007669"/>
    <property type="project" value="UniProtKB-SubCell"/>
</dbReference>
<dbReference type="SUPFAM" id="SSF82199">
    <property type="entry name" value="SET domain"/>
    <property type="match status" value="1"/>
</dbReference>
<dbReference type="Gene3D" id="1.10.10.1700">
    <property type="entry name" value="Histone-lysine N-methyltransferase"/>
    <property type="match status" value="1"/>
</dbReference>
<feature type="compositionally biased region" description="Polar residues" evidence="9">
    <location>
        <begin position="412"/>
        <end position="429"/>
    </location>
</feature>
<feature type="region of interest" description="Disordered" evidence="9">
    <location>
        <begin position="838"/>
        <end position="867"/>
    </location>
</feature>
<evidence type="ECO:0000313" key="11">
    <source>
        <dbReference type="EMBL" id="PFH50921.1"/>
    </source>
</evidence>
<feature type="compositionally biased region" description="Basic and acidic residues" evidence="9">
    <location>
        <begin position="646"/>
        <end position="655"/>
    </location>
</feature>
<evidence type="ECO:0000256" key="1">
    <source>
        <dbReference type="ARBA" id="ARBA00004123"/>
    </source>
</evidence>
<evidence type="ECO:0000256" key="3">
    <source>
        <dbReference type="ARBA" id="ARBA00022454"/>
    </source>
</evidence>
<dbReference type="PANTHER" id="PTHR12977">
    <property type="entry name" value="SUPPRESSOR OF VARIEGATION 4-20-RELATED"/>
    <property type="match status" value="1"/>
</dbReference>
<keyword evidence="5" id="KW-0808">Transferase</keyword>
<keyword evidence="12" id="KW-1185">Reference proteome</keyword>
<feature type="compositionally biased region" description="Polar residues" evidence="9">
    <location>
        <begin position="746"/>
        <end position="764"/>
    </location>
</feature>
<feature type="compositionally biased region" description="Basic and acidic residues" evidence="9">
    <location>
        <begin position="685"/>
        <end position="698"/>
    </location>
</feature>
<dbReference type="GO" id="GO:0042799">
    <property type="term" value="F:histone H4K20 methyltransferase activity"/>
    <property type="evidence" value="ECO:0007669"/>
    <property type="project" value="TreeGrafter"/>
</dbReference>
<dbReference type="Pfam" id="PF00856">
    <property type="entry name" value="SET"/>
    <property type="match status" value="1"/>
</dbReference>
<accession>A0A2A9NRH5</accession>
<evidence type="ECO:0000256" key="6">
    <source>
        <dbReference type="ARBA" id="ARBA00022691"/>
    </source>
</evidence>
<dbReference type="InterPro" id="IPR039977">
    <property type="entry name" value="Suv4-20/Set9"/>
</dbReference>
<feature type="region of interest" description="Disordered" evidence="9">
    <location>
        <begin position="252"/>
        <end position="292"/>
    </location>
</feature>